<accession>A0A841K0X9</accession>
<evidence type="ECO:0000256" key="1">
    <source>
        <dbReference type="ARBA" id="ARBA00004383"/>
    </source>
</evidence>
<comment type="subcellular location">
    <subcellularLocation>
        <location evidence="1">Cell inner membrane</location>
        <topology evidence="1">Single-pass membrane protein</topology>
        <orientation evidence="1">Periplasmic side</orientation>
    </subcellularLocation>
</comment>
<keyword evidence="8" id="KW-1133">Transmembrane helix</keyword>
<evidence type="ECO:0000313" key="11">
    <source>
        <dbReference type="EMBL" id="MBB6145609.1"/>
    </source>
</evidence>
<protein>
    <submittedName>
        <fullName evidence="11">TonB family protein</fullName>
    </submittedName>
</protein>
<keyword evidence="12" id="KW-1185">Reference proteome</keyword>
<dbReference type="AlphaFoldDB" id="A0A841K0X9"/>
<evidence type="ECO:0000256" key="9">
    <source>
        <dbReference type="ARBA" id="ARBA00023136"/>
    </source>
</evidence>
<proteinExistence type="inferred from homology"/>
<dbReference type="Pfam" id="PF03544">
    <property type="entry name" value="TonB_C"/>
    <property type="match status" value="1"/>
</dbReference>
<comment type="similarity">
    <text evidence="2">Belongs to the TonB family.</text>
</comment>
<keyword evidence="4" id="KW-1003">Cell membrane</keyword>
<reference evidence="11 12" key="1">
    <citation type="submission" date="2020-08" db="EMBL/GenBank/DDBJ databases">
        <title>Genomic Encyclopedia of Type Strains, Phase IV (KMG-IV): sequencing the most valuable type-strain genomes for metagenomic binning, comparative biology and taxonomic classification.</title>
        <authorList>
            <person name="Goeker M."/>
        </authorList>
    </citation>
    <scope>NUCLEOTIDE SEQUENCE [LARGE SCALE GENOMIC DNA]</scope>
    <source>
        <strain evidence="11 12">DSM 103733</strain>
    </source>
</reference>
<evidence type="ECO:0000256" key="4">
    <source>
        <dbReference type="ARBA" id="ARBA00022475"/>
    </source>
</evidence>
<evidence type="ECO:0000256" key="2">
    <source>
        <dbReference type="ARBA" id="ARBA00006555"/>
    </source>
</evidence>
<dbReference type="InterPro" id="IPR051045">
    <property type="entry name" value="TonB-dependent_transducer"/>
</dbReference>
<organism evidence="11 12">
    <name type="scientific">Silvibacterium bohemicum</name>
    <dbReference type="NCBI Taxonomy" id="1577686"/>
    <lineage>
        <taxon>Bacteria</taxon>
        <taxon>Pseudomonadati</taxon>
        <taxon>Acidobacteriota</taxon>
        <taxon>Terriglobia</taxon>
        <taxon>Terriglobales</taxon>
        <taxon>Acidobacteriaceae</taxon>
        <taxon>Silvibacterium</taxon>
    </lineage>
</organism>
<dbReference type="EMBL" id="JACHEK010000007">
    <property type="protein sequence ID" value="MBB6145609.1"/>
    <property type="molecule type" value="Genomic_DNA"/>
</dbReference>
<comment type="caution">
    <text evidence="11">The sequence shown here is derived from an EMBL/GenBank/DDBJ whole genome shotgun (WGS) entry which is preliminary data.</text>
</comment>
<dbReference type="Gene3D" id="3.30.1150.10">
    <property type="match status" value="1"/>
</dbReference>
<dbReference type="PANTHER" id="PTHR33446:SF2">
    <property type="entry name" value="PROTEIN TONB"/>
    <property type="match status" value="1"/>
</dbReference>
<dbReference type="GO" id="GO:0098797">
    <property type="term" value="C:plasma membrane protein complex"/>
    <property type="evidence" value="ECO:0007669"/>
    <property type="project" value="TreeGrafter"/>
</dbReference>
<dbReference type="GO" id="GO:0031992">
    <property type="term" value="F:energy transducer activity"/>
    <property type="evidence" value="ECO:0007669"/>
    <property type="project" value="TreeGrafter"/>
</dbReference>
<evidence type="ECO:0000256" key="8">
    <source>
        <dbReference type="ARBA" id="ARBA00022989"/>
    </source>
</evidence>
<dbReference type="GO" id="GO:0015031">
    <property type="term" value="P:protein transport"/>
    <property type="evidence" value="ECO:0007669"/>
    <property type="project" value="UniProtKB-KW"/>
</dbReference>
<keyword evidence="6" id="KW-0812">Transmembrane</keyword>
<evidence type="ECO:0000259" key="10">
    <source>
        <dbReference type="PROSITE" id="PS52015"/>
    </source>
</evidence>
<feature type="domain" description="TonB C-terminal" evidence="10">
    <location>
        <begin position="231"/>
        <end position="322"/>
    </location>
</feature>
<keyword evidence="3" id="KW-0813">Transport</keyword>
<dbReference type="SUPFAM" id="SSF74653">
    <property type="entry name" value="TolA/TonB C-terminal domain"/>
    <property type="match status" value="1"/>
</dbReference>
<keyword evidence="7" id="KW-0653">Protein transport</keyword>
<dbReference type="PROSITE" id="PS52015">
    <property type="entry name" value="TONB_CTD"/>
    <property type="match status" value="1"/>
</dbReference>
<name>A0A841K0X9_9BACT</name>
<dbReference type="PANTHER" id="PTHR33446">
    <property type="entry name" value="PROTEIN TONB-RELATED"/>
    <property type="match status" value="1"/>
</dbReference>
<dbReference type="InterPro" id="IPR037682">
    <property type="entry name" value="TonB_C"/>
</dbReference>
<evidence type="ECO:0000256" key="6">
    <source>
        <dbReference type="ARBA" id="ARBA00022692"/>
    </source>
</evidence>
<keyword evidence="5" id="KW-0997">Cell inner membrane</keyword>
<evidence type="ECO:0000256" key="7">
    <source>
        <dbReference type="ARBA" id="ARBA00022927"/>
    </source>
</evidence>
<dbReference type="InterPro" id="IPR006260">
    <property type="entry name" value="TonB/TolA_C"/>
</dbReference>
<keyword evidence="9" id="KW-0472">Membrane</keyword>
<gene>
    <name evidence="11" type="ORF">HNQ77_003570</name>
</gene>
<dbReference type="RefSeq" id="WP_184085027.1">
    <property type="nucleotide sequence ID" value="NZ_JACHEK010000007.1"/>
</dbReference>
<dbReference type="NCBIfam" id="TIGR01352">
    <property type="entry name" value="tonB_Cterm"/>
    <property type="match status" value="1"/>
</dbReference>
<sequence>MPKNPADILAAAAKINGLDSPEAKPWHIKIAYQVFDGEGKVGHTGTFEEWWAGPKKDKRVYTSSTFNRTEYVTEAGTFRVGDEVGPPLAESLVRQRLVSPMPGSEDTDNAELQRRDNPFPNTKLTCIELVRKIDHQLGPSPVGLFPLYCFDPSAPMLRFSGSFGLLNTLYKKVGMLGGRYLGTDVSISDTGKPFVDFHLAEGNLMTTVDESIFAPPANAIALPEQSVTVEGKVLAGRKLNGSAPRYPAAAKSARISGTVILSALIGEDGRIHELRIKSAPDVSLALSAIEAVRDWTYAPYTLNGHPVEVSTEIRVMYRLSGG</sequence>
<evidence type="ECO:0000313" key="12">
    <source>
        <dbReference type="Proteomes" id="UP000538666"/>
    </source>
</evidence>
<evidence type="ECO:0000256" key="3">
    <source>
        <dbReference type="ARBA" id="ARBA00022448"/>
    </source>
</evidence>
<dbReference type="GO" id="GO:0055085">
    <property type="term" value="P:transmembrane transport"/>
    <property type="evidence" value="ECO:0007669"/>
    <property type="project" value="InterPro"/>
</dbReference>
<dbReference type="Proteomes" id="UP000538666">
    <property type="component" value="Unassembled WGS sequence"/>
</dbReference>
<evidence type="ECO:0000256" key="5">
    <source>
        <dbReference type="ARBA" id="ARBA00022519"/>
    </source>
</evidence>